<sequence>MFSTLIAGFALYSHLLLAPLASASARNGTPFGLQYVFSANLTLGSVSDPIPIYGGVTITETITNGTVFGPVINATIQGGAAFAEVYQNQTIQVPTIDAYGSTSDGLSFAIHETGIGSQAAQMTRITIDVGETKYSRLTNGFILAAINRVSETEVSVEAYLVFNTE</sequence>
<evidence type="ECO:0000313" key="2">
    <source>
        <dbReference type="EMBL" id="KAF2105750.1"/>
    </source>
</evidence>
<evidence type="ECO:0000256" key="1">
    <source>
        <dbReference type="SAM" id="SignalP"/>
    </source>
</evidence>
<keyword evidence="3" id="KW-1185">Reference proteome</keyword>
<keyword evidence="1" id="KW-0732">Signal</keyword>
<protein>
    <recommendedName>
        <fullName evidence="4">Secreted protein NIS1</fullName>
    </recommendedName>
</protein>
<proteinExistence type="predicted"/>
<name>A0A6A5YFR6_9PLEO</name>
<evidence type="ECO:0008006" key="4">
    <source>
        <dbReference type="Google" id="ProtNLM"/>
    </source>
</evidence>
<gene>
    <name evidence="2" type="ORF">BDV96DRAFT_676997</name>
</gene>
<dbReference type="Gene3D" id="2.40.160.20">
    <property type="match status" value="1"/>
</dbReference>
<feature type="chain" id="PRO_5025501200" description="Secreted protein NIS1" evidence="1">
    <location>
        <begin position="26"/>
        <end position="165"/>
    </location>
</feature>
<dbReference type="EMBL" id="ML977372">
    <property type="protein sequence ID" value="KAF2105750.1"/>
    <property type="molecule type" value="Genomic_DNA"/>
</dbReference>
<dbReference type="Proteomes" id="UP000799770">
    <property type="component" value="Unassembled WGS sequence"/>
</dbReference>
<reference evidence="2" key="1">
    <citation type="journal article" date="2020" name="Stud. Mycol.">
        <title>101 Dothideomycetes genomes: a test case for predicting lifestyles and emergence of pathogens.</title>
        <authorList>
            <person name="Haridas S."/>
            <person name="Albert R."/>
            <person name="Binder M."/>
            <person name="Bloem J."/>
            <person name="Labutti K."/>
            <person name="Salamov A."/>
            <person name="Andreopoulos B."/>
            <person name="Baker S."/>
            <person name="Barry K."/>
            <person name="Bills G."/>
            <person name="Bluhm B."/>
            <person name="Cannon C."/>
            <person name="Castanera R."/>
            <person name="Culley D."/>
            <person name="Daum C."/>
            <person name="Ezra D."/>
            <person name="Gonzalez J."/>
            <person name="Henrissat B."/>
            <person name="Kuo A."/>
            <person name="Liang C."/>
            <person name="Lipzen A."/>
            <person name="Lutzoni F."/>
            <person name="Magnuson J."/>
            <person name="Mondo S."/>
            <person name="Nolan M."/>
            <person name="Ohm R."/>
            <person name="Pangilinan J."/>
            <person name="Park H.-J."/>
            <person name="Ramirez L."/>
            <person name="Alfaro M."/>
            <person name="Sun H."/>
            <person name="Tritt A."/>
            <person name="Yoshinaga Y."/>
            <person name="Zwiers L.-H."/>
            <person name="Turgeon B."/>
            <person name="Goodwin S."/>
            <person name="Spatafora J."/>
            <person name="Crous P."/>
            <person name="Grigoriev I."/>
        </authorList>
    </citation>
    <scope>NUCLEOTIDE SEQUENCE</scope>
    <source>
        <strain evidence="2">CBS 627.86</strain>
    </source>
</reference>
<feature type="signal peptide" evidence="1">
    <location>
        <begin position="1"/>
        <end position="25"/>
    </location>
</feature>
<accession>A0A6A5YFR6</accession>
<dbReference type="OrthoDB" id="5419179at2759"/>
<dbReference type="AlphaFoldDB" id="A0A6A5YFR6"/>
<organism evidence="2 3">
    <name type="scientific">Lophiotrema nucula</name>
    <dbReference type="NCBI Taxonomy" id="690887"/>
    <lineage>
        <taxon>Eukaryota</taxon>
        <taxon>Fungi</taxon>
        <taxon>Dikarya</taxon>
        <taxon>Ascomycota</taxon>
        <taxon>Pezizomycotina</taxon>
        <taxon>Dothideomycetes</taxon>
        <taxon>Pleosporomycetidae</taxon>
        <taxon>Pleosporales</taxon>
        <taxon>Lophiotremataceae</taxon>
        <taxon>Lophiotrema</taxon>
    </lineage>
</organism>
<evidence type="ECO:0000313" key="3">
    <source>
        <dbReference type="Proteomes" id="UP000799770"/>
    </source>
</evidence>